<proteinExistence type="predicted"/>
<keyword evidence="2" id="KW-1185">Reference proteome</keyword>
<reference evidence="2" key="1">
    <citation type="submission" date="2016-10" db="EMBL/GenBank/DDBJ databases">
        <authorList>
            <person name="Varghese N."/>
            <person name="Submissions S."/>
        </authorList>
    </citation>
    <scope>NUCLEOTIDE SEQUENCE [LARGE SCALE GENOMIC DNA]</scope>
    <source>
        <strain evidence="2">DSM 16995</strain>
    </source>
</reference>
<dbReference type="OrthoDB" id="280278at2"/>
<dbReference type="InterPro" id="IPR036105">
    <property type="entry name" value="DiNase_FeMo-co_biosyn_sf"/>
</dbReference>
<name>A0A1G9B1L2_9BACT</name>
<dbReference type="Proteomes" id="UP000199053">
    <property type="component" value="Unassembled WGS sequence"/>
</dbReference>
<dbReference type="AlphaFoldDB" id="A0A1G9B1L2"/>
<gene>
    <name evidence="1" type="ORF">SAMN05660337_0120</name>
</gene>
<evidence type="ECO:0000313" key="1">
    <source>
        <dbReference type="EMBL" id="SDK33486.1"/>
    </source>
</evidence>
<sequence>MRGHKERNINSATTLCLACFENRLASVFDNATELKMFQLIDNKICPAGLLSLPSKDPKDRTSATLTCGATFLICGAICGCTRNALEHAGIKVIPWVRGTVDEILEAYRLNLLENFIMPGCSGRLGKNGRCRQRQGKEINPKHRFKEKIK</sequence>
<organism evidence="1 2">
    <name type="scientific">Maridesulfovibrio ferrireducens</name>
    <dbReference type="NCBI Taxonomy" id="246191"/>
    <lineage>
        <taxon>Bacteria</taxon>
        <taxon>Pseudomonadati</taxon>
        <taxon>Thermodesulfobacteriota</taxon>
        <taxon>Desulfovibrionia</taxon>
        <taxon>Desulfovibrionales</taxon>
        <taxon>Desulfovibrionaceae</taxon>
        <taxon>Maridesulfovibrio</taxon>
    </lineage>
</organism>
<dbReference type="EMBL" id="FNGA01000001">
    <property type="protein sequence ID" value="SDK33486.1"/>
    <property type="molecule type" value="Genomic_DNA"/>
</dbReference>
<accession>A0A1G9B1L2</accession>
<dbReference type="SUPFAM" id="SSF53146">
    <property type="entry name" value="Nitrogenase accessory factor-like"/>
    <property type="match status" value="1"/>
</dbReference>
<dbReference type="STRING" id="246191.SAMN05660337_0120"/>
<evidence type="ECO:0000313" key="2">
    <source>
        <dbReference type="Proteomes" id="UP000199053"/>
    </source>
</evidence>
<protein>
    <submittedName>
        <fullName evidence="1">Dinitrogenase iron-molybdenum cofactor</fullName>
    </submittedName>
</protein>
<dbReference type="Gene3D" id="3.30.420.130">
    <property type="entry name" value="Dinitrogenase iron-molybdenum cofactor biosynthesis domain"/>
    <property type="match status" value="1"/>
</dbReference>